<accession>A0A974NL89</accession>
<dbReference type="KEGG" id="ppsr:I6J18_19710"/>
<proteinExistence type="predicted"/>
<gene>
    <name evidence="2" type="ORF">I6J18_19710</name>
</gene>
<keyword evidence="1" id="KW-0472">Membrane</keyword>
<keyword evidence="1" id="KW-1133">Transmembrane helix</keyword>
<reference evidence="2 3" key="1">
    <citation type="submission" date="2021-01" db="EMBL/GenBank/DDBJ databases">
        <title>FDA dAtabase for Regulatory Grade micrObial Sequences (FDA-ARGOS): Supporting development and validation of Infectious Disease Dx tests.</title>
        <authorList>
            <person name="Nelson B."/>
            <person name="Plummer A."/>
            <person name="Tallon L."/>
            <person name="Sadzewicz L."/>
            <person name="Zhao X."/>
            <person name="Boylan J."/>
            <person name="Ott S."/>
            <person name="Bowen H."/>
            <person name="Vavikolanu K."/>
            <person name="Mehta A."/>
            <person name="Aluvathingal J."/>
            <person name="Nadendla S."/>
            <person name="Myers T."/>
            <person name="Yan Y."/>
            <person name="Sichtig H."/>
        </authorList>
    </citation>
    <scope>NUCLEOTIDE SEQUENCE [LARGE SCALE GENOMIC DNA]</scope>
    <source>
        <strain evidence="2 3">FDAARGOS_1161</strain>
    </source>
</reference>
<dbReference type="RefSeq" id="WP_040373793.1">
    <property type="nucleotide sequence ID" value="NZ_CP068053.1"/>
</dbReference>
<evidence type="ECO:0000313" key="2">
    <source>
        <dbReference type="EMBL" id="QQS99788.1"/>
    </source>
</evidence>
<dbReference type="InterPro" id="IPR018770">
    <property type="entry name" value="ChloroindolylP_hydrolase"/>
</dbReference>
<organism evidence="2 3">
    <name type="scientific">Peribacillus psychrosaccharolyticus</name>
    <name type="common">Bacillus psychrosaccharolyticus</name>
    <dbReference type="NCBI Taxonomy" id="1407"/>
    <lineage>
        <taxon>Bacteria</taxon>
        <taxon>Bacillati</taxon>
        <taxon>Bacillota</taxon>
        <taxon>Bacilli</taxon>
        <taxon>Bacillales</taxon>
        <taxon>Bacillaceae</taxon>
        <taxon>Peribacillus</taxon>
    </lineage>
</organism>
<keyword evidence="3" id="KW-1185">Reference proteome</keyword>
<feature type="transmembrane region" description="Helical" evidence="1">
    <location>
        <begin position="7"/>
        <end position="30"/>
    </location>
</feature>
<keyword evidence="1" id="KW-0812">Transmembrane</keyword>
<dbReference type="AlphaFoldDB" id="A0A974NL89"/>
<dbReference type="EMBL" id="CP068053">
    <property type="protein sequence ID" value="QQS99788.1"/>
    <property type="molecule type" value="Genomic_DNA"/>
</dbReference>
<dbReference type="Proteomes" id="UP000595254">
    <property type="component" value="Chromosome"/>
</dbReference>
<feature type="transmembrane region" description="Helical" evidence="1">
    <location>
        <begin position="36"/>
        <end position="58"/>
    </location>
</feature>
<dbReference type="Pfam" id="PF10112">
    <property type="entry name" value="Halogen_Hydrol"/>
    <property type="match status" value="1"/>
</dbReference>
<evidence type="ECO:0000313" key="3">
    <source>
        <dbReference type="Proteomes" id="UP000595254"/>
    </source>
</evidence>
<protein>
    <submittedName>
        <fullName evidence="2">5-bromo-4-chloroindolyl phosphate hydrolysis family protein</fullName>
    </submittedName>
</protein>
<name>A0A974NL89_PERPY</name>
<sequence length="212" mass="24300">MKPILSIMYTVLSLGIASLSGFSIWAVSWIGMDISYLLSSVYALAGAAVVFTGLKVVGRHKMLKNIGMSGREYKFVKENLIEGKEKIKRLQKSMFSFKDLLASKQNYEVLRKVKRIDSLVRNEPKRFYQAESFYFYHLNSLVELTEKHAFLNKQPHRTVDLVISLNETRDAIKLLEKQIDSDLGILLEGDIQTLHMELDMAKQTLNKKPLIK</sequence>
<evidence type="ECO:0000256" key="1">
    <source>
        <dbReference type="SAM" id="Phobius"/>
    </source>
</evidence>